<keyword evidence="7" id="KW-0131">Cell cycle</keyword>
<dbReference type="GO" id="GO:0005634">
    <property type="term" value="C:nucleus"/>
    <property type="evidence" value="ECO:0007669"/>
    <property type="project" value="UniProtKB-SubCell"/>
</dbReference>
<accession>A0AAE0UGA3</accession>
<feature type="compositionally biased region" description="Low complexity" evidence="8">
    <location>
        <begin position="180"/>
        <end position="200"/>
    </location>
</feature>
<dbReference type="Proteomes" id="UP001281003">
    <property type="component" value="Unassembled WGS sequence"/>
</dbReference>
<evidence type="ECO:0000256" key="3">
    <source>
        <dbReference type="ARBA" id="ARBA00022618"/>
    </source>
</evidence>
<name>A0AAE0UGA3_SORBR</name>
<comment type="similarity">
    <text evidence="2">Belongs to the SCC4/mau-2 family.</text>
</comment>
<feature type="compositionally biased region" description="Low complexity" evidence="8">
    <location>
        <begin position="161"/>
        <end position="172"/>
    </location>
</feature>
<comment type="caution">
    <text evidence="9">The sequence shown here is derived from an EMBL/GenBank/DDBJ whole genome shotgun (WGS) entry which is preliminary data.</text>
</comment>
<dbReference type="Pfam" id="PF10345">
    <property type="entry name" value="Cohesin_load"/>
    <property type="match status" value="1"/>
</dbReference>
<evidence type="ECO:0000256" key="1">
    <source>
        <dbReference type="ARBA" id="ARBA00004123"/>
    </source>
</evidence>
<gene>
    <name evidence="9" type="ORF">B0T20DRAFT_400217</name>
</gene>
<keyword evidence="4" id="KW-0498">Mitosis</keyword>
<feature type="region of interest" description="Disordered" evidence="8">
    <location>
        <begin position="1"/>
        <end position="83"/>
    </location>
</feature>
<evidence type="ECO:0000256" key="4">
    <source>
        <dbReference type="ARBA" id="ARBA00022776"/>
    </source>
</evidence>
<feature type="compositionally biased region" description="Basic and acidic residues" evidence="8">
    <location>
        <begin position="945"/>
        <end position="971"/>
    </location>
</feature>
<dbReference type="EMBL" id="JAUTDP010000001">
    <property type="protein sequence ID" value="KAK3403176.1"/>
    <property type="molecule type" value="Genomic_DNA"/>
</dbReference>
<evidence type="ECO:0000256" key="6">
    <source>
        <dbReference type="ARBA" id="ARBA00023242"/>
    </source>
</evidence>
<evidence type="ECO:0000256" key="2">
    <source>
        <dbReference type="ARBA" id="ARBA00008585"/>
    </source>
</evidence>
<evidence type="ECO:0000313" key="9">
    <source>
        <dbReference type="EMBL" id="KAK3403176.1"/>
    </source>
</evidence>
<keyword evidence="6" id="KW-0539">Nucleus</keyword>
<dbReference type="PANTHER" id="PTHR21394">
    <property type="entry name" value="MAU2 CHROMATID COHESION FACTOR HOMOLOG"/>
    <property type="match status" value="1"/>
</dbReference>
<protein>
    <submittedName>
        <fullName evidence="9">Cohesin loading factor-domain-containing protein</fullName>
    </submittedName>
</protein>
<feature type="compositionally biased region" description="Low complexity" evidence="8">
    <location>
        <begin position="12"/>
        <end position="65"/>
    </location>
</feature>
<feature type="compositionally biased region" description="Low complexity" evidence="8">
    <location>
        <begin position="144"/>
        <end position="154"/>
    </location>
</feature>
<reference evidence="9" key="2">
    <citation type="submission" date="2023-07" db="EMBL/GenBank/DDBJ databases">
        <authorList>
            <consortium name="Lawrence Berkeley National Laboratory"/>
            <person name="Haridas S."/>
            <person name="Hensen N."/>
            <person name="Bonometti L."/>
            <person name="Westerberg I."/>
            <person name="Brannstrom I.O."/>
            <person name="Guillou S."/>
            <person name="Cros-Aarteil S."/>
            <person name="Calhoun S."/>
            <person name="Kuo A."/>
            <person name="Mondo S."/>
            <person name="Pangilinan J."/>
            <person name="Riley R."/>
            <person name="LaButti K."/>
            <person name="Andreopoulos B."/>
            <person name="Lipzen A."/>
            <person name="Chen C."/>
            <person name="Yanf M."/>
            <person name="Daum C."/>
            <person name="Ng V."/>
            <person name="Clum A."/>
            <person name="Steindorff A."/>
            <person name="Ohm R."/>
            <person name="Martin F."/>
            <person name="Silar P."/>
            <person name="Natvig D."/>
            <person name="Lalanne C."/>
            <person name="Gautier V."/>
            <person name="Ament-velasquez S.L."/>
            <person name="Kruys A."/>
            <person name="Hutchinson M.I."/>
            <person name="Powell A.J."/>
            <person name="Barry K."/>
            <person name="Miller A.N."/>
            <person name="Grigoriev I.V."/>
            <person name="Debuchy R."/>
            <person name="Gladieux P."/>
            <person name="Thoren M.H."/>
            <person name="Johannesson H."/>
        </authorList>
    </citation>
    <scope>NUCLEOTIDE SEQUENCE</scope>
    <source>
        <strain evidence="9">FGSC 1904</strain>
    </source>
</reference>
<dbReference type="GO" id="GO:0051301">
    <property type="term" value="P:cell division"/>
    <property type="evidence" value="ECO:0007669"/>
    <property type="project" value="UniProtKB-KW"/>
</dbReference>
<evidence type="ECO:0000313" key="10">
    <source>
        <dbReference type="Proteomes" id="UP001281003"/>
    </source>
</evidence>
<dbReference type="GO" id="GO:0007064">
    <property type="term" value="P:mitotic sister chromatid cohesion"/>
    <property type="evidence" value="ECO:0007669"/>
    <property type="project" value="InterPro"/>
</dbReference>
<feature type="region of interest" description="Disordered" evidence="8">
    <location>
        <begin position="943"/>
        <end position="971"/>
    </location>
</feature>
<dbReference type="InterPro" id="IPR019440">
    <property type="entry name" value="MAU2"/>
</dbReference>
<feature type="compositionally biased region" description="Polar residues" evidence="8">
    <location>
        <begin position="283"/>
        <end position="301"/>
    </location>
</feature>
<sequence length="971" mass="109877">MTYHDGMPPGQPYGIYPQQSQNQQQQQQQAQQPFQQLAGYQYQQHQHQQHVNGYQNGHPQYHQPQPTQPPQVPYAQSTYTQSQPTFYPNNPVNLSNYRSNASTSFAHTPQTTSAPVQFVDPSFLQKQYVPPISTNRILPPPQPMSASSPQLPLAQISRHSQQIPPQQTQQTINHHDQQQQRHQQQQEQEQQRQQQQQRQQEQQRQHEQQRQQECQRQEERQRQQREPQQQQLQRQQQQPQYQEQQQQQRNTQNQQHQQQRGQQQPHIQPTQPLQPQPSRPQDSSHIQTQQLHPPISQQSNHGTDERRLQPQPASTPKMAAPRGPGRPPSVAKSSASTQKPGHVEHLPLLLCVAEDCLAKAHAAASKIARSMSDSELKEYNKMVATGLGCLEVAMNSNKLSPRLEARLCLRYASVLIEETANITEAETALTRGILVCEKHRFIDLKYCSQFLLMKTLFQRNPKAAFKSLDTHIMDATMFKHAPWVYAFRFLKAAFHIQSGTATDHHALENLRRMASIATSRDEKAIFVMVMLLEGLSHLNTMKDDWINRVQNCIAQAQKLQFDDTAHLPQLDILLLLLDLACSLRQKSHRDAAQKLSVLQSKLDELRNNPSWSPATDELLLPIRRVVTNAAPTLSRDTEAVLRRGDGAFDYLVLSALGKQESFALTYILNGIVALYKSTTLGRSSTIWTEAVRLLEDKNSTLGPKPLPDAFAHAQWAKGVSNYAQVLIGLQAATLSDWRKVRTCLDALGTAQQPNEFLDVLTLYLTGVFKQGTAMLGQALAIWKDPRFTMDRTGTPQNNSCHVASELCILAALNRIWIMQSPAHEDDAETAQLLDFLRPLCEDHPDLDIRIAYNLVLASITLDPPLPINQVKQHMKLSLNGAQNTSNTHFLSIALNIMRNKLFENVVGEQALKSARAGTAQARKSGNVLWMSVAEGMLAQSLDQQGLKEEAETTRAEGTRLANEAHFRTQVE</sequence>
<proteinExistence type="inferred from homology"/>
<dbReference type="AlphaFoldDB" id="A0AAE0UGA3"/>
<evidence type="ECO:0000256" key="5">
    <source>
        <dbReference type="ARBA" id="ARBA00022829"/>
    </source>
</evidence>
<feature type="compositionally biased region" description="Basic and acidic residues" evidence="8">
    <location>
        <begin position="201"/>
        <end position="225"/>
    </location>
</feature>
<reference evidence="9" key="1">
    <citation type="journal article" date="2023" name="Mol. Phylogenet. Evol.">
        <title>Genome-scale phylogeny and comparative genomics of the fungal order Sordariales.</title>
        <authorList>
            <person name="Hensen N."/>
            <person name="Bonometti L."/>
            <person name="Westerberg I."/>
            <person name="Brannstrom I.O."/>
            <person name="Guillou S."/>
            <person name="Cros-Aarteil S."/>
            <person name="Calhoun S."/>
            <person name="Haridas S."/>
            <person name="Kuo A."/>
            <person name="Mondo S."/>
            <person name="Pangilinan J."/>
            <person name="Riley R."/>
            <person name="LaButti K."/>
            <person name="Andreopoulos B."/>
            <person name="Lipzen A."/>
            <person name="Chen C."/>
            <person name="Yan M."/>
            <person name="Daum C."/>
            <person name="Ng V."/>
            <person name="Clum A."/>
            <person name="Steindorff A."/>
            <person name="Ohm R.A."/>
            <person name="Martin F."/>
            <person name="Silar P."/>
            <person name="Natvig D.O."/>
            <person name="Lalanne C."/>
            <person name="Gautier V."/>
            <person name="Ament-Velasquez S.L."/>
            <person name="Kruys A."/>
            <person name="Hutchinson M.I."/>
            <person name="Powell A.J."/>
            <person name="Barry K."/>
            <person name="Miller A.N."/>
            <person name="Grigoriev I.V."/>
            <person name="Debuchy R."/>
            <person name="Gladieux P."/>
            <person name="Hiltunen Thoren M."/>
            <person name="Johannesson H."/>
        </authorList>
    </citation>
    <scope>NUCLEOTIDE SEQUENCE</scope>
    <source>
        <strain evidence="9">FGSC 1904</strain>
    </source>
</reference>
<feature type="region of interest" description="Disordered" evidence="8">
    <location>
        <begin position="133"/>
        <end position="339"/>
    </location>
</feature>
<evidence type="ECO:0000256" key="8">
    <source>
        <dbReference type="SAM" id="MobiDB-lite"/>
    </source>
</evidence>
<organism evidence="9 10">
    <name type="scientific">Sordaria brevicollis</name>
    <dbReference type="NCBI Taxonomy" id="83679"/>
    <lineage>
        <taxon>Eukaryota</taxon>
        <taxon>Fungi</taxon>
        <taxon>Dikarya</taxon>
        <taxon>Ascomycota</taxon>
        <taxon>Pezizomycotina</taxon>
        <taxon>Sordariomycetes</taxon>
        <taxon>Sordariomycetidae</taxon>
        <taxon>Sordariales</taxon>
        <taxon>Sordariaceae</taxon>
        <taxon>Sordaria</taxon>
    </lineage>
</organism>
<dbReference type="GO" id="GO:0007059">
    <property type="term" value="P:chromosome segregation"/>
    <property type="evidence" value="ECO:0007669"/>
    <property type="project" value="UniProtKB-KW"/>
</dbReference>
<keyword evidence="3" id="KW-0132">Cell division</keyword>
<keyword evidence="5" id="KW-0159">Chromosome partition</keyword>
<evidence type="ECO:0000256" key="7">
    <source>
        <dbReference type="ARBA" id="ARBA00023306"/>
    </source>
</evidence>
<comment type="subcellular location">
    <subcellularLocation>
        <location evidence="1">Nucleus</location>
    </subcellularLocation>
</comment>
<feature type="compositionally biased region" description="Low complexity" evidence="8">
    <location>
        <begin position="226"/>
        <end position="271"/>
    </location>
</feature>
<keyword evidence="10" id="KW-1185">Reference proteome</keyword>